<dbReference type="GO" id="GO:0048471">
    <property type="term" value="C:perinuclear region of cytoplasm"/>
    <property type="evidence" value="ECO:0007669"/>
    <property type="project" value="TreeGrafter"/>
</dbReference>
<dbReference type="PANTHER" id="PTHR24113">
    <property type="entry name" value="RAN GTPASE-ACTIVATING PROTEIN 1"/>
    <property type="match status" value="1"/>
</dbReference>
<evidence type="ECO:0000256" key="1">
    <source>
        <dbReference type="ARBA" id="ARBA00022614"/>
    </source>
</evidence>
<dbReference type="GO" id="GO:0005829">
    <property type="term" value="C:cytosol"/>
    <property type="evidence" value="ECO:0007669"/>
    <property type="project" value="TreeGrafter"/>
</dbReference>
<feature type="coiled-coil region" evidence="3">
    <location>
        <begin position="311"/>
        <end position="370"/>
    </location>
</feature>
<dbReference type="PANTHER" id="PTHR24113:SF12">
    <property type="entry name" value="RAN GTPASE-ACTIVATING PROTEIN 1"/>
    <property type="match status" value="1"/>
</dbReference>
<dbReference type="InterPro" id="IPR027038">
    <property type="entry name" value="RanGap"/>
</dbReference>
<comment type="caution">
    <text evidence="4">The sequence shown here is derived from an EMBL/GenBank/DDBJ whole genome shotgun (WGS) entry which is preliminary data.</text>
</comment>
<protein>
    <submittedName>
        <fullName evidence="4">Uncharacterized protein</fullName>
    </submittedName>
</protein>
<proteinExistence type="predicted"/>
<dbReference type="GO" id="GO:0031267">
    <property type="term" value="F:small GTPase binding"/>
    <property type="evidence" value="ECO:0007669"/>
    <property type="project" value="TreeGrafter"/>
</dbReference>
<keyword evidence="3" id="KW-0175">Coiled coil</keyword>
<dbReference type="SMART" id="SM00368">
    <property type="entry name" value="LRR_RI"/>
    <property type="match status" value="7"/>
</dbReference>
<keyword evidence="1" id="KW-0433">Leucine-rich repeat</keyword>
<evidence type="ECO:0000256" key="2">
    <source>
        <dbReference type="ARBA" id="ARBA00022737"/>
    </source>
</evidence>
<dbReference type="EMBL" id="CAJJDN010000029">
    <property type="protein sequence ID" value="CAD8072534.1"/>
    <property type="molecule type" value="Genomic_DNA"/>
</dbReference>
<accession>A0A8S1MB57</accession>
<dbReference type="AlphaFoldDB" id="A0A8S1MB57"/>
<keyword evidence="5" id="KW-1185">Reference proteome</keyword>
<keyword evidence="2" id="KW-0677">Repeat</keyword>
<dbReference type="GO" id="GO:0005096">
    <property type="term" value="F:GTPase activator activity"/>
    <property type="evidence" value="ECO:0007669"/>
    <property type="project" value="InterPro"/>
</dbReference>
<reference evidence="4" key="1">
    <citation type="submission" date="2021-01" db="EMBL/GenBank/DDBJ databases">
        <authorList>
            <consortium name="Genoscope - CEA"/>
            <person name="William W."/>
        </authorList>
    </citation>
    <scope>NUCLEOTIDE SEQUENCE</scope>
</reference>
<organism evidence="4 5">
    <name type="scientific">Paramecium sonneborni</name>
    <dbReference type="NCBI Taxonomy" id="65129"/>
    <lineage>
        <taxon>Eukaryota</taxon>
        <taxon>Sar</taxon>
        <taxon>Alveolata</taxon>
        <taxon>Ciliophora</taxon>
        <taxon>Intramacronucleata</taxon>
        <taxon>Oligohymenophorea</taxon>
        <taxon>Peniculida</taxon>
        <taxon>Parameciidae</taxon>
        <taxon>Paramecium</taxon>
    </lineage>
</organism>
<evidence type="ECO:0000256" key="3">
    <source>
        <dbReference type="SAM" id="Coils"/>
    </source>
</evidence>
<sequence length="388" mass="44831">MNQSEKEIEEEQFKKEFEERVEKRKAWLMEQLKSCGKFLDVSANKLDDLDALTIALYLHECQIELTLFHIATNSITDRGFIDMLTGLQWHDKLKEIYIGNNQISEIGVQGFIEISSSFKQLKILSMSSCSIDDNTFIQLCYALPELKNLQQLQVPANNISDFGLICFSTLLATNCLPNLTVLHFGNNPLTSKSLVPLFQALKKNKTIKILYLNDIGMDLQTIKQMAICLKKNKYLEELNLGNTGFSNAAAQILWPNLKYLKTLRLWNNHLTDKAIFEFINVLEKEELRLSYLGLQDNEIEEVDLIEDLNGLLKQNELIDQLTEQIENDVEEENEKKQISKMIELNKFEEIEEKLEELDKLSTQQVQDEEEINELQGILKTKKDAQEQC</sequence>
<dbReference type="GO" id="GO:0005634">
    <property type="term" value="C:nucleus"/>
    <property type="evidence" value="ECO:0007669"/>
    <property type="project" value="TreeGrafter"/>
</dbReference>
<name>A0A8S1MB57_9CILI</name>
<dbReference type="OrthoDB" id="306606at2759"/>
<gene>
    <name evidence="4" type="ORF">PSON_ATCC_30995.1.T0290213</name>
</gene>
<evidence type="ECO:0000313" key="5">
    <source>
        <dbReference type="Proteomes" id="UP000692954"/>
    </source>
</evidence>
<dbReference type="GO" id="GO:0006913">
    <property type="term" value="P:nucleocytoplasmic transport"/>
    <property type="evidence" value="ECO:0007669"/>
    <property type="project" value="TreeGrafter"/>
</dbReference>
<dbReference type="Proteomes" id="UP000692954">
    <property type="component" value="Unassembled WGS sequence"/>
</dbReference>
<evidence type="ECO:0000313" key="4">
    <source>
        <dbReference type="EMBL" id="CAD8072534.1"/>
    </source>
</evidence>